<keyword evidence="2" id="KW-1185">Reference proteome</keyword>
<gene>
    <name evidence="1" type="ORF">ICJ84_07415</name>
</gene>
<dbReference type="Proteomes" id="UP000602057">
    <property type="component" value="Unassembled WGS sequence"/>
</dbReference>
<dbReference type="PANTHER" id="PTHR34986">
    <property type="entry name" value="EVOLVED BETA-GALACTOSIDASE SUBUNIT BETA"/>
    <property type="match status" value="1"/>
</dbReference>
<protein>
    <submittedName>
        <fullName evidence="1">YhcH/YjgK/YiaL family protein</fullName>
    </submittedName>
</protein>
<dbReference type="AlphaFoldDB" id="A0A8J6Q768"/>
<dbReference type="EMBL" id="JACVXC010000002">
    <property type="protein sequence ID" value="MBD0835256.1"/>
    <property type="molecule type" value="Genomic_DNA"/>
</dbReference>
<dbReference type="Gene3D" id="2.60.120.370">
    <property type="entry name" value="YhcH/YjgK/YiaL"/>
    <property type="match status" value="1"/>
</dbReference>
<reference evidence="1" key="2">
    <citation type="submission" date="2020-09" db="EMBL/GenBank/DDBJ databases">
        <authorList>
            <person name="Wu Z."/>
        </authorList>
    </citation>
    <scope>NUCLEOTIDE SEQUENCE</scope>
    <source>
        <strain evidence="1">SC17</strain>
    </source>
</reference>
<organism evidence="1 2">
    <name type="scientific">Aestuariibaculum suncheonense</name>
    <dbReference type="NCBI Taxonomy" id="1028745"/>
    <lineage>
        <taxon>Bacteria</taxon>
        <taxon>Pseudomonadati</taxon>
        <taxon>Bacteroidota</taxon>
        <taxon>Flavobacteriia</taxon>
        <taxon>Flavobacteriales</taxon>
        <taxon>Flavobacteriaceae</taxon>
    </lineage>
</organism>
<sequence length="151" mass="17288">MILDKIENISLYQGTHKNLDIALKYLKKGGYSGLKAGKYNIQGDEVYAIIKVCKTKTAIQHKNVLEAHKKFIDIHYVIEGTEQIGFATLNKQIPIKAYNLEDDYALYKSSYNVLTMEKGMFAIFFPDDTHLPEIEFNKISDLKKVIVKVKI</sequence>
<name>A0A8J6Q768_9FLAO</name>
<accession>A0A8J6Q768</accession>
<evidence type="ECO:0000313" key="2">
    <source>
        <dbReference type="Proteomes" id="UP000602057"/>
    </source>
</evidence>
<dbReference type="GO" id="GO:0005829">
    <property type="term" value="C:cytosol"/>
    <property type="evidence" value="ECO:0007669"/>
    <property type="project" value="TreeGrafter"/>
</dbReference>
<dbReference type="NCBIfam" id="TIGR00022">
    <property type="entry name" value="YhcH/YjgK/YiaL family protein"/>
    <property type="match status" value="1"/>
</dbReference>
<dbReference type="RefSeq" id="WP_188215737.1">
    <property type="nucleotide sequence ID" value="NZ_BAABGH010000010.1"/>
</dbReference>
<proteinExistence type="predicted"/>
<dbReference type="InterPro" id="IPR037012">
    <property type="entry name" value="NanQ/TabA/YiaL_sf"/>
</dbReference>
<evidence type="ECO:0000313" key="1">
    <source>
        <dbReference type="EMBL" id="MBD0835256.1"/>
    </source>
</evidence>
<comment type="caution">
    <text evidence="1">The sequence shown here is derived from an EMBL/GenBank/DDBJ whole genome shotgun (WGS) entry which is preliminary data.</text>
</comment>
<dbReference type="PANTHER" id="PTHR34986:SF1">
    <property type="entry name" value="PROTEIN YIAL"/>
    <property type="match status" value="1"/>
</dbReference>
<dbReference type="Pfam" id="PF04074">
    <property type="entry name" value="DUF386"/>
    <property type="match status" value="1"/>
</dbReference>
<reference evidence="1" key="1">
    <citation type="journal article" date="2013" name="Int. J. Syst. Evol. Microbiol.">
        <title>Aestuariibaculum suncheonense gen. nov., sp. nov., a marine bacterium of the family Flavobacteriaceae isolated from a tidal flat and emended descriptions of the genera Gaetbulibacter and Tamlana.</title>
        <authorList>
            <person name="Jeong S.H."/>
            <person name="Park M.S."/>
            <person name="Jin H.M."/>
            <person name="Lee K."/>
            <person name="Park W."/>
            <person name="Jeon C.O."/>
        </authorList>
    </citation>
    <scope>NUCLEOTIDE SEQUENCE</scope>
    <source>
        <strain evidence="1">SC17</strain>
    </source>
</reference>
<dbReference type="InterPro" id="IPR004375">
    <property type="entry name" value="NanQ/TabA/YiaL"/>
</dbReference>
<dbReference type="SUPFAM" id="SSF51197">
    <property type="entry name" value="Clavaminate synthase-like"/>
    <property type="match status" value="1"/>
</dbReference>